<evidence type="ECO:0000256" key="2">
    <source>
        <dbReference type="ARBA" id="ARBA00012438"/>
    </source>
</evidence>
<dbReference type="CDD" id="cd00075">
    <property type="entry name" value="HATPase"/>
    <property type="match status" value="1"/>
</dbReference>
<dbReference type="InterPro" id="IPR050980">
    <property type="entry name" value="2C_sensor_his_kinase"/>
</dbReference>
<feature type="domain" description="Histidine kinase" evidence="7">
    <location>
        <begin position="35"/>
        <end position="123"/>
    </location>
</feature>
<protein>
    <recommendedName>
        <fullName evidence="2">histidine kinase</fullName>
        <ecNumber evidence="2">2.7.13.3</ecNumber>
    </recommendedName>
</protein>
<keyword evidence="6" id="KW-0902">Two-component regulatory system</keyword>
<dbReference type="AlphaFoldDB" id="A0AAJ0XB05"/>
<dbReference type="SMART" id="SM00387">
    <property type="entry name" value="HATPase_c"/>
    <property type="match status" value="1"/>
</dbReference>
<sequence length="133" mass="14354">MTASKHRRPPPLDELTRFNEAVDESLHCDSSGLPIELQAQAEDEQVVVRVYNQGPAIPHEAQRHRFDPPTRVAVTQDKRNATGLGLGLYIAGQIAEAHGGTIELTASPDEQGTTFTVTLPSESTPEAETTGLV</sequence>
<dbReference type="PANTHER" id="PTHR44936:SF9">
    <property type="entry name" value="SENSOR PROTEIN CREC"/>
    <property type="match status" value="1"/>
</dbReference>
<dbReference type="Proteomes" id="UP001296776">
    <property type="component" value="Unassembled WGS sequence"/>
</dbReference>
<dbReference type="RefSeq" id="WP_200347137.1">
    <property type="nucleotide sequence ID" value="NZ_NRSJ01000029.1"/>
</dbReference>
<keyword evidence="4" id="KW-0808">Transferase</keyword>
<accession>A0AAJ0XB05</accession>
<dbReference type="GO" id="GO:0000160">
    <property type="term" value="P:phosphorelay signal transduction system"/>
    <property type="evidence" value="ECO:0007669"/>
    <property type="project" value="UniProtKB-KW"/>
</dbReference>
<evidence type="ECO:0000259" key="7">
    <source>
        <dbReference type="PROSITE" id="PS50109"/>
    </source>
</evidence>
<evidence type="ECO:0000313" key="9">
    <source>
        <dbReference type="Proteomes" id="UP001296776"/>
    </source>
</evidence>
<evidence type="ECO:0000256" key="3">
    <source>
        <dbReference type="ARBA" id="ARBA00022553"/>
    </source>
</evidence>
<dbReference type="InterPro" id="IPR003594">
    <property type="entry name" value="HATPase_dom"/>
</dbReference>
<evidence type="ECO:0000256" key="1">
    <source>
        <dbReference type="ARBA" id="ARBA00000085"/>
    </source>
</evidence>
<name>A0AAJ0XB05_9GAMM</name>
<evidence type="ECO:0000256" key="4">
    <source>
        <dbReference type="ARBA" id="ARBA00022679"/>
    </source>
</evidence>
<dbReference type="PROSITE" id="PS50109">
    <property type="entry name" value="HIS_KIN"/>
    <property type="match status" value="1"/>
</dbReference>
<proteinExistence type="predicted"/>
<comment type="caution">
    <text evidence="8">The sequence shown here is derived from an EMBL/GenBank/DDBJ whole genome shotgun (WGS) entry which is preliminary data.</text>
</comment>
<reference evidence="8" key="1">
    <citation type="submission" date="2017-08" db="EMBL/GenBank/DDBJ databases">
        <authorList>
            <person name="Imhoff J.F."/>
            <person name="Rahn T."/>
            <person name="Kuenzel S."/>
            <person name="Neulinger S.C."/>
        </authorList>
    </citation>
    <scope>NUCLEOTIDE SEQUENCE</scope>
    <source>
        <strain evidence="8">DSM 11080</strain>
    </source>
</reference>
<dbReference type="InterPro" id="IPR004358">
    <property type="entry name" value="Sig_transdc_His_kin-like_C"/>
</dbReference>
<keyword evidence="3" id="KW-0597">Phosphoprotein</keyword>
<keyword evidence="9" id="KW-1185">Reference proteome</keyword>
<keyword evidence="5" id="KW-0418">Kinase</keyword>
<evidence type="ECO:0000313" key="8">
    <source>
        <dbReference type="EMBL" id="MBK1705873.1"/>
    </source>
</evidence>
<dbReference type="EMBL" id="NRSJ01000029">
    <property type="protein sequence ID" value="MBK1705873.1"/>
    <property type="molecule type" value="Genomic_DNA"/>
</dbReference>
<evidence type="ECO:0000256" key="6">
    <source>
        <dbReference type="ARBA" id="ARBA00023012"/>
    </source>
</evidence>
<comment type="catalytic activity">
    <reaction evidence="1">
        <text>ATP + protein L-histidine = ADP + protein N-phospho-L-histidine.</text>
        <dbReference type="EC" id="2.7.13.3"/>
    </reaction>
</comment>
<organism evidence="8 9">
    <name type="scientific">Halochromatium glycolicum</name>
    <dbReference type="NCBI Taxonomy" id="85075"/>
    <lineage>
        <taxon>Bacteria</taxon>
        <taxon>Pseudomonadati</taxon>
        <taxon>Pseudomonadota</taxon>
        <taxon>Gammaproteobacteria</taxon>
        <taxon>Chromatiales</taxon>
        <taxon>Chromatiaceae</taxon>
        <taxon>Halochromatium</taxon>
    </lineage>
</organism>
<dbReference type="GO" id="GO:0004673">
    <property type="term" value="F:protein histidine kinase activity"/>
    <property type="evidence" value="ECO:0007669"/>
    <property type="project" value="UniProtKB-EC"/>
</dbReference>
<dbReference type="PRINTS" id="PR00344">
    <property type="entry name" value="BCTRLSENSOR"/>
</dbReference>
<dbReference type="Pfam" id="PF02518">
    <property type="entry name" value="HATPase_c"/>
    <property type="match status" value="1"/>
</dbReference>
<dbReference type="Gene3D" id="3.30.565.10">
    <property type="entry name" value="Histidine kinase-like ATPase, C-terminal domain"/>
    <property type="match status" value="1"/>
</dbReference>
<dbReference type="InterPro" id="IPR036890">
    <property type="entry name" value="HATPase_C_sf"/>
</dbReference>
<dbReference type="PANTHER" id="PTHR44936">
    <property type="entry name" value="SENSOR PROTEIN CREC"/>
    <property type="match status" value="1"/>
</dbReference>
<dbReference type="SUPFAM" id="SSF55874">
    <property type="entry name" value="ATPase domain of HSP90 chaperone/DNA topoisomerase II/histidine kinase"/>
    <property type="match status" value="1"/>
</dbReference>
<gene>
    <name evidence="8" type="ORF">CKO40_15255</name>
</gene>
<dbReference type="InterPro" id="IPR005467">
    <property type="entry name" value="His_kinase_dom"/>
</dbReference>
<dbReference type="EC" id="2.7.13.3" evidence="2"/>
<reference evidence="8" key="2">
    <citation type="journal article" date="2020" name="Microorganisms">
        <title>Osmotic Adaptation and Compatible Solute Biosynthesis of Phototrophic Bacteria as Revealed from Genome Analyses.</title>
        <authorList>
            <person name="Imhoff J.F."/>
            <person name="Rahn T."/>
            <person name="Kunzel S."/>
            <person name="Keller A."/>
            <person name="Neulinger S.C."/>
        </authorList>
    </citation>
    <scope>NUCLEOTIDE SEQUENCE</scope>
    <source>
        <strain evidence="8">DSM 11080</strain>
    </source>
</reference>
<evidence type="ECO:0000256" key="5">
    <source>
        <dbReference type="ARBA" id="ARBA00022777"/>
    </source>
</evidence>